<comment type="caution">
    <text evidence="1">The sequence shown here is derived from an EMBL/GenBank/DDBJ whole genome shotgun (WGS) entry which is preliminary data.</text>
</comment>
<gene>
    <name evidence="1" type="ORF">HLH36_00365</name>
</gene>
<keyword evidence="2" id="KW-1185">Reference proteome</keyword>
<dbReference type="Proteomes" id="UP000559860">
    <property type="component" value="Unassembled WGS sequence"/>
</dbReference>
<dbReference type="AlphaFoldDB" id="A0A7W4IPV0"/>
<evidence type="ECO:0000313" key="2">
    <source>
        <dbReference type="Proteomes" id="UP000559860"/>
    </source>
</evidence>
<accession>A0A7W4IPV0</accession>
<protein>
    <submittedName>
        <fullName evidence="1">Uncharacterized protein</fullName>
    </submittedName>
</protein>
<evidence type="ECO:0000313" key="1">
    <source>
        <dbReference type="EMBL" id="MBB2166824.1"/>
    </source>
</evidence>
<organism evidence="1 2">
    <name type="scientific">Gluconacetobacter aggeris</name>
    <dbReference type="NCBI Taxonomy" id="1286186"/>
    <lineage>
        <taxon>Bacteria</taxon>
        <taxon>Pseudomonadati</taxon>
        <taxon>Pseudomonadota</taxon>
        <taxon>Alphaproteobacteria</taxon>
        <taxon>Acetobacterales</taxon>
        <taxon>Acetobacteraceae</taxon>
        <taxon>Gluconacetobacter</taxon>
    </lineage>
</organism>
<sequence length="98" mass="11185">MALEFSIDRLKTAIHMLTGLEDTNHQSYHTGFPDLTDDAAFVISIFRHWQSIRDDSEPVWKCASDRHQRAFPNRLLQTGRKRLSGIGDDMAEAPQTSL</sequence>
<reference evidence="1 2" key="1">
    <citation type="submission" date="2020-04" db="EMBL/GenBank/DDBJ databases">
        <title>Description of novel Gluconacetobacter.</title>
        <authorList>
            <person name="Sombolestani A."/>
        </authorList>
    </citation>
    <scope>NUCLEOTIDE SEQUENCE [LARGE SCALE GENOMIC DNA]</scope>
    <source>
        <strain evidence="1 2">LMG 27801</strain>
    </source>
</reference>
<dbReference type="EMBL" id="JABEQD010000001">
    <property type="protein sequence ID" value="MBB2166824.1"/>
    <property type="molecule type" value="Genomic_DNA"/>
</dbReference>
<proteinExistence type="predicted"/>
<name>A0A7W4IPV0_9PROT</name>
<dbReference type="RefSeq" id="WP_182984552.1">
    <property type="nucleotide sequence ID" value="NZ_JABEQD010000001.1"/>
</dbReference>